<reference evidence="11" key="1">
    <citation type="submission" date="2012-11" db="EMBL/GenBank/DDBJ databases">
        <title>Dependencies among metagenomic species, viruses, plasmids and units of genetic variation.</title>
        <authorList>
            <person name="Nielsen H.B."/>
            <person name="Almeida M."/>
            <person name="Juncker A.S."/>
            <person name="Rasmussen S."/>
            <person name="Li J."/>
            <person name="Sunagawa S."/>
            <person name="Plichta D."/>
            <person name="Gautier L."/>
            <person name="Le Chatelier E."/>
            <person name="Peletier E."/>
            <person name="Bonde I."/>
            <person name="Nielsen T."/>
            <person name="Manichanh C."/>
            <person name="Arumugam M."/>
            <person name="Batto J."/>
            <person name="Santos M.B.Q.D."/>
            <person name="Blom N."/>
            <person name="Borruel N."/>
            <person name="Burgdorf K.S."/>
            <person name="Boumezbeur F."/>
            <person name="Casellas F."/>
            <person name="Dore J."/>
            <person name="Guarner F."/>
            <person name="Hansen T."/>
            <person name="Hildebrand F."/>
            <person name="Kaas R.S."/>
            <person name="Kennedy S."/>
            <person name="Kristiansen K."/>
            <person name="Kultima J.R."/>
            <person name="Leonard P."/>
            <person name="Levenez F."/>
            <person name="Lund O."/>
            <person name="Moumen B."/>
            <person name="Le Paslier D."/>
            <person name="Pons N."/>
            <person name="Pedersen O."/>
            <person name="Prifti E."/>
            <person name="Qin J."/>
            <person name="Raes J."/>
            <person name="Tap J."/>
            <person name="Tims S."/>
            <person name="Ussery D.W."/>
            <person name="Yamada T."/>
            <person name="MetaHit consortium"/>
            <person name="Renault P."/>
            <person name="Sicheritz-Ponten T."/>
            <person name="Bork P."/>
            <person name="Wang J."/>
            <person name="Brunak S."/>
            <person name="Ehrlich S.D."/>
        </authorList>
    </citation>
    <scope>NUCLEOTIDE SEQUENCE [LARGE SCALE GENOMIC DNA]</scope>
</reference>
<dbReference type="AlphaFoldDB" id="R6V354"/>
<protein>
    <recommendedName>
        <fullName evidence="6 7">Thioredoxin</fullName>
    </recommendedName>
</protein>
<feature type="active site" description="Nucleophile" evidence="8">
    <location>
        <position position="31"/>
    </location>
</feature>
<gene>
    <name evidence="11" type="ORF">BN580_00339</name>
</gene>
<evidence type="ECO:0000256" key="8">
    <source>
        <dbReference type="PIRSR" id="PIRSR000077-1"/>
    </source>
</evidence>
<dbReference type="GO" id="GO:0015035">
    <property type="term" value="F:protein-disulfide reductase activity"/>
    <property type="evidence" value="ECO:0007669"/>
    <property type="project" value="UniProtKB-UniRule"/>
</dbReference>
<feature type="site" description="Contributes to redox potential value" evidence="8">
    <location>
        <position position="29"/>
    </location>
</feature>
<feature type="site" description="Contributes to redox potential value" evidence="8">
    <location>
        <position position="30"/>
    </location>
</feature>
<evidence type="ECO:0000256" key="7">
    <source>
        <dbReference type="PIRNR" id="PIRNR000077"/>
    </source>
</evidence>
<evidence type="ECO:0000256" key="1">
    <source>
        <dbReference type="ARBA" id="ARBA00008987"/>
    </source>
</evidence>
<feature type="domain" description="Thioredoxin" evidence="10">
    <location>
        <begin position="1"/>
        <end position="102"/>
    </location>
</feature>
<name>R6V354_9BACT</name>
<dbReference type="PIRSF" id="PIRSF000077">
    <property type="entry name" value="Thioredoxin"/>
    <property type="match status" value="1"/>
</dbReference>
<evidence type="ECO:0000313" key="11">
    <source>
        <dbReference type="EMBL" id="CDC77217.1"/>
    </source>
</evidence>
<dbReference type="Proteomes" id="UP000017938">
    <property type="component" value="Unassembled WGS sequence"/>
</dbReference>
<keyword evidence="2" id="KW-0813">Transport</keyword>
<evidence type="ECO:0000256" key="2">
    <source>
        <dbReference type="ARBA" id="ARBA00022448"/>
    </source>
</evidence>
<comment type="similarity">
    <text evidence="1 7">Belongs to the thioredoxin family.</text>
</comment>
<evidence type="ECO:0000256" key="9">
    <source>
        <dbReference type="PIRSR" id="PIRSR000077-4"/>
    </source>
</evidence>
<dbReference type="PROSITE" id="PS00194">
    <property type="entry name" value="THIOREDOXIN_1"/>
    <property type="match status" value="1"/>
</dbReference>
<evidence type="ECO:0000256" key="6">
    <source>
        <dbReference type="NCBIfam" id="TIGR01068"/>
    </source>
</evidence>
<evidence type="ECO:0000256" key="4">
    <source>
        <dbReference type="ARBA" id="ARBA00023157"/>
    </source>
</evidence>
<feature type="site" description="Deprotonates C-terminal active site Cys" evidence="8">
    <location>
        <position position="22"/>
    </location>
</feature>
<keyword evidence="3" id="KW-0249">Electron transport</keyword>
<dbReference type="PRINTS" id="PR00421">
    <property type="entry name" value="THIOREDOXIN"/>
</dbReference>
<dbReference type="PANTHER" id="PTHR46115">
    <property type="entry name" value="THIOREDOXIN-LIKE PROTEIN 1"/>
    <property type="match status" value="1"/>
</dbReference>
<evidence type="ECO:0000259" key="10">
    <source>
        <dbReference type="PROSITE" id="PS51352"/>
    </source>
</evidence>
<dbReference type="EMBL" id="CBFW010000424">
    <property type="protein sequence ID" value="CDC77217.1"/>
    <property type="molecule type" value="Genomic_DNA"/>
</dbReference>
<comment type="caution">
    <text evidence="11">The sequence shown here is derived from an EMBL/GenBank/DDBJ whole genome shotgun (WGS) entry which is preliminary data.</text>
</comment>
<dbReference type="Gene3D" id="3.40.30.10">
    <property type="entry name" value="Glutaredoxin"/>
    <property type="match status" value="1"/>
</dbReference>
<dbReference type="STRING" id="1263015.BN580_00339"/>
<dbReference type="InterPro" id="IPR013766">
    <property type="entry name" value="Thioredoxin_domain"/>
</dbReference>
<keyword evidence="4 9" id="KW-1015">Disulfide bond</keyword>
<sequence>MEVNESNFKEFTGVKDRLVVLDFWAEWCGPCRMLAPVLEEIGTEYPEVAFGKVNVDEEAGLAQMFGIVSIPTLVFMKNGKIIKKSVGYLDADGLRAVLDGLI</sequence>
<accession>R6V354</accession>
<dbReference type="InterPro" id="IPR036249">
    <property type="entry name" value="Thioredoxin-like_sf"/>
</dbReference>
<dbReference type="NCBIfam" id="TIGR01068">
    <property type="entry name" value="thioredoxin"/>
    <property type="match status" value="1"/>
</dbReference>
<dbReference type="SUPFAM" id="SSF52833">
    <property type="entry name" value="Thioredoxin-like"/>
    <property type="match status" value="1"/>
</dbReference>
<dbReference type="FunFam" id="3.40.30.10:FF:000001">
    <property type="entry name" value="Thioredoxin"/>
    <property type="match status" value="1"/>
</dbReference>
<dbReference type="InterPro" id="IPR017937">
    <property type="entry name" value="Thioredoxin_CS"/>
</dbReference>
<evidence type="ECO:0000256" key="3">
    <source>
        <dbReference type="ARBA" id="ARBA00022982"/>
    </source>
</evidence>
<keyword evidence="5 9" id="KW-0676">Redox-active center</keyword>
<feature type="active site" description="Nucleophile" evidence="8">
    <location>
        <position position="28"/>
    </location>
</feature>
<dbReference type="InterPro" id="IPR005746">
    <property type="entry name" value="Thioredoxin"/>
</dbReference>
<organism evidence="11 12">
    <name type="scientific">Candidatus Colimorpha enterica</name>
    <dbReference type="NCBI Taxonomy" id="3083063"/>
    <lineage>
        <taxon>Bacteria</taxon>
        <taxon>Pseudomonadati</taxon>
        <taxon>Bacteroidota</taxon>
        <taxon>Bacteroidia</taxon>
        <taxon>Bacteroidales</taxon>
        <taxon>Candidatus Colimorpha</taxon>
    </lineage>
</organism>
<dbReference type="Pfam" id="PF00085">
    <property type="entry name" value="Thioredoxin"/>
    <property type="match status" value="1"/>
</dbReference>
<dbReference type="PROSITE" id="PS51352">
    <property type="entry name" value="THIOREDOXIN_2"/>
    <property type="match status" value="1"/>
</dbReference>
<proteinExistence type="inferred from homology"/>
<dbReference type="CDD" id="cd02947">
    <property type="entry name" value="TRX_family"/>
    <property type="match status" value="1"/>
</dbReference>
<evidence type="ECO:0000313" key="12">
    <source>
        <dbReference type="Proteomes" id="UP000017938"/>
    </source>
</evidence>
<evidence type="ECO:0000256" key="5">
    <source>
        <dbReference type="ARBA" id="ARBA00023284"/>
    </source>
</evidence>
<feature type="disulfide bond" description="Redox-active" evidence="9">
    <location>
        <begin position="28"/>
        <end position="31"/>
    </location>
</feature>